<dbReference type="EMBL" id="CM041554">
    <property type="protein sequence ID" value="KAI3351454.1"/>
    <property type="molecule type" value="Genomic_DNA"/>
</dbReference>
<dbReference type="Proteomes" id="UP000831701">
    <property type="component" value="Chromosome 24"/>
</dbReference>
<protein>
    <submittedName>
        <fullName evidence="1">Uncharacterized protein</fullName>
    </submittedName>
</protein>
<keyword evidence="2" id="KW-1185">Reference proteome</keyword>
<reference evidence="1" key="1">
    <citation type="submission" date="2022-04" db="EMBL/GenBank/DDBJ databases">
        <title>Jade perch genome.</title>
        <authorList>
            <person name="Chao B."/>
        </authorList>
    </citation>
    <scope>NUCLEOTIDE SEQUENCE</scope>
    <source>
        <strain evidence="1">CB-2022</strain>
    </source>
</reference>
<feature type="non-terminal residue" evidence="1">
    <location>
        <position position="1"/>
    </location>
</feature>
<name>A0ACB8V7A0_9TELE</name>
<comment type="caution">
    <text evidence="1">The sequence shown here is derived from an EMBL/GenBank/DDBJ whole genome shotgun (WGS) entry which is preliminary data.</text>
</comment>
<evidence type="ECO:0000313" key="1">
    <source>
        <dbReference type="EMBL" id="KAI3351454.1"/>
    </source>
</evidence>
<evidence type="ECO:0000313" key="2">
    <source>
        <dbReference type="Proteomes" id="UP000831701"/>
    </source>
</evidence>
<organism evidence="1 2">
    <name type="scientific">Scortum barcoo</name>
    <name type="common">barcoo grunter</name>
    <dbReference type="NCBI Taxonomy" id="214431"/>
    <lineage>
        <taxon>Eukaryota</taxon>
        <taxon>Metazoa</taxon>
        <taxon>Chordata</taxon>
        <taxon>Craniata</taxon>
        <taxon>Vertebrata</taxon>
        <taxon>Euteleostomi</taxon>
        <taxon>Actinopterygii</taxon>
        <taxon>Neopterygii</taxon>
        <taxon>Teleostei</taxon>
        <taxon>Neoteleostei</taxon>
        <taxon>Acanthomorphata</taxon>
        <taxon>Eupercaria</taxon>
        <taxon>Centrarchiformes</taxon>
        <taxon>Terapontoidei</taxon>
        <taxon>Terapontidae</taxon>
        <taxon>Scortum</taxon>
    </lineage>
</organism>
<gene>
    <name evidence="1" type="ORF">L3Q82_020308</name>
</gene>
<sequence length="1364" mass="152973">LLHCNGIDDCGNQADEENCGPAEVPALCEGSRLVKSEFTVTAFDVVSNYDLQSLFVCLFFPGDNNGWPHLFDNYFGMPSYNTGTKSNVCLLGVVPDLCQCRDLELDCDGAKLQDIPAVAMNVTMMKPPSPAVTVTACEKCSTSPPPKPHPTLPLSLQRNRLQKLRANTFFKYQSLQKLYLQHNRIRDVSPDAFRGLYNLTRLILENNNIHQISSMTFSGLNSLVLLVLLNNSLTKLDDICREMPRLNWLDLEGNVIETIGNVSLHSCSMLTVLVLQRNRISHIHEQAFSVLQKLGELNISYNPIVELQVDHFDKLHKLKSLSIEGIEIENIQRRMFEPLKHLTHIYFKKFQYCGYAPHVRSCKPNTDGISSFEDLLANIVLRVFVWVVSATTCFGNIFVICMRSYIRSENKLHAMCIISLCCADGLMGIYLFMIGAYDLKFRGEYNRHAQAWMDSSQCQVIGSLAMLSTEVSVLLLTYLTLEKYICIVYPFRYLTPGWRRTVTILLGIWVFGFIVAFLPLACKGLFRNFYGTNGVCFPLHSEQPETLWAHVYSIVIFLGLNLVAFLIIVLSYASMFYNIQRTGTQTTKYSNHIKKEVTIAKRFFSIVITDSLCWIPIFILKILSLLQVEIPGTISSWVVIFILPINSALNPILYTLTTRPFKETILQVWANYRQRRPLLSGHPAHHPSLTWQEMWPLQENSHGLATGHPLETTGTLAKLTPVENTNDGVERVDSCMSLNWSELGACLPLSLAAHRCIRALKSVQTEHAAPQLYTALNRRTCSSVATPRITTHYTIHPREKDPRWEGVEMERFADEADVVIVGGGPAGLSAAIRLKQLANEHEKELRVCLVEKASQIGAHTLSGACLEPTALNELFPDWKERGAPLNTPVTEDVFSILTEKHRIPVPILPGLPMVNHGNYIVRLGNFVRWLGEQAEELGVELYPGYAAAEVLFHEDGSVKGIATNDVGIAKDGSPKDVFERGMELHAKVTLFGEGCHGHLAKQLYKQFNLRENCEPQTYAIGLKELWTIDEKKWRPGRVEHSVGWPLNRHTYGGSFLYHLNEGEPLVALGFVIGLDYSNPYLSPFREFQRWKHHPFVAPTLEGGNRIAYGARALNEGGLQSIPKLTFPGGLLIGCSPGFMNVPKIKGTHTAMKSGMLAAEAIFPKVTAESLDSETAGLHIPEYAENMKNSWVWKELHSVRNIRPSFHNYFGLYGGMVYTGIFYWIFRGKEPWTLKHCGLDANQLKPAKDCTPIEYPKPDGRISFDLLSSVALSGTNHEGDQPPHLTLRDDSVPVARNLSIYDGPEQRFCPAGVYEYVPLETGDGMRLQINAQNCVHCKTCDIKDPSQNINWVVPEGGGGPAYNGM</sequence>
<proteinExistence type="predicted"/>
<accession>A0ACB8V7A0</accession>